<feature type="region of interest" description="Disordered" evidence="1">
    <location>
        <begin position="1"/>
        <end position="22"/>
    </location>
</feature>
<dbReference type="AlphaFoldDB" id="A0A4Y8CW07"/>
<name>A0A4Y8CW07_9HELO</name>
<proteinExistence type="predicted"/>
<reference evidence="2 3" key="1">
    <citation type="submission" date="2017-11" db="EMBL/GenBank/DDBJ databases">
        <title>Comparative genomics of Botrytis spp.</title>
        <authorList>
            <person name="Valero-Jimenez C.A."/>
            <person name="Tapia P."/>
            <person name="Veloso J."/>
            <person name="Silva-Moreno E."/>
            <person name="Staats M."/>
            <person name="Valdes J.H."/>
            <person name="Van Kan J.A.L."/>
        </authorList>
    </citation>
    <scope>NUCLEOTIDE SEQUENCE [LARGE SCALE GENOMIC DNA]</scope>
    <source>
        <strain evidence="2 3">MUCL2830</strain>
    </source>
</reference>
<accession>A0A4Y8CW07</accession>
<evidence type="ECO:0000313" key="3">
    <source>
        <dbReference type="Proteomes" id="UP000297299"/>
    </source>
</evidence>
<organism evidence="2 3">
    <name type="scientific">Botryotinia calthae</name>
    <dbReference type="NCBI Taxonomy" id="38488"/>
    <lineage>
        <taxon>Eukaryota</taxon>
        <taxon>Fungi</taxon>
        <taxon>Dikarya</taxon>
        <taxon>Ascomycota</taxon>
        <taxon>Pezizomycotina</taxon>
        <taxon>Leotiomycetes</taxon>
        <taxon>Helotiales</taxon>
        <taxon>Sclerotiniaceae</taxon>
        <taxon>Botryotinia</taxon>
    </lineage>
</organism>
<dbReference type="Proteomes" id="UP000297299">
    <property type="component" value="Unassembled WGS sequence"/>
</dbReference>
<sequence>MSQYISDSGSDDGDADFTVNTQNDSKNLDATAVFEPPIYVIQDWSGEEPLTRLNISKGIRANYWRGRSMLYEIARKERRWTSFVFRNKDTRIKLLGPALKLDHALHDMMYDCGMGGEVGADICEWHCIAHESSKAEEEGVQKKRMMTELVLNDSEIIAFEGKLLISQGRECDPLGTGQAAS</sequence>
<dbReference type="OrthoDB" id="3560792at2759"/>
<dbReference type="EMBL" id="PHWZ01000283">
    <property type="protein sequence ID" value="TEY49550.1"/>
    <property type="molecule type" value="Genomic_DNA"/>
</dbReference>
<protein>
    <submittedName>
        <fullName evidence="2">Uncharacterized protein</fullName>
    </submittedName>
</protein>
<evidence type="ECO:0000313" key="2">
    <source>
        <dbReference type="EMBL" id="TEY49550.1"/>
    </source>
</evidence>
<gene>
    <name evidence="2" type="ORF">BOTCAL_0284g00150</name>
</gene>
<evidence type="ECO:0000256" key="1">
    <source>
        <dbReference type="SAM" id="MobiDB-lite"/>
    </source>
</evidence>
<comment type="caution">
    <text evidence="2">The sequence shown here is derived from an EMBL/GenBank/DDBJ whole genome shotgun (WGS) entry which is preliminary data.</text>
</comment>
<keyword evidence="3" id="KW-1185">Reference proteome</keyword>